<evidence type="ECO:0000256" key="4">
    <source>
        <dbReference type="ARBA" id="ARBA00022989"/>
    </source>
</evidence>
<keyword evidence="2" id="KW-1003">Cell membrane</keyword>
<dbReference type="Gene3D" id="2.60.120.260">
    <property type="entry name" value="Galactose-binding domain-like"/>
    <property type="match status" value="2"/>
</dbReference>
<evidence type="ECO:0000256" key="3">
    <source>
        <dbReference type="ARBA" id="ARBA00022692"/>
    </source>
</evidence>
<gene>
    <name evidence="8" type="ORF">RG47T_3726</name>
</gene>
<dbReference type="GO" id="GO:0006011">
    <property type="term" value="P:UDP-alpha-D-glucose metabolic process"/>
    <property type="evidence" value="ECO:0007669"/>
    <property type="project" value="InterPro"/>
</dbReference>
<sequence>MNKLLSLLFFIVLFGKAASAQQTIVTFKSLGRDDDAITGMSGSSAYYIKIDPFMEVNGSKMVLFFEPSQALIKDKSYINVLINDKPVYSAHLTGDSIQKVVLGLSRADLSPDRRYIKIQIRTLLTITDDKCRDLDNPAMWLKVKGNSYLALNRSSTNFFNNVNISNSFDSKSAIVYPVNPTLHDLKAVAWAYARLKKSDVKNIQVIQADHIPDSIHNYIMVGSMGQINPDKRNLIKVNPSSGQGLFYLHKAVISVTDTVTNLITMNGQMVPARSVQTHQIPEEILFVTGGDEPGYEKTITALGNMNILNSTFGDYLLINNAANNFFKTIDENRSKLTLRQLGGLTNFASGVGSLKTVYNFKNSDFSFTPKEVEIRFVANYSALNLNDRGYFNIYLNGMLISSEKLDASGKLNTAVTINRYQHHKYNTLVAEFRFHPTTGNCANSFTNFFAEIDVDKSYLESKNPFITNDLSFYQYPEAFNSGTTKIVVSRDYAKYAAGAMGEIIYELNNNINANNFPEFVYSEDLKNNKGDLKKYNIVALLSRNDPLIEEFPDAPIKFDHDFRLYNNNNNEVVYTVSDSVSNGLAQIFYGRSNNACLVLTATGKNLSNAFLAASRSITEQLSTLSSNVCIADVNNNKYLFNISKSSENLEYVDTKSALSRFWENYNLFILLGILILILASFLYVRFKVQKSQEIINE</sequence>
<evidence type="ECO:0000256" key="7">
    <source>
        <dbReference type="SAM" id="SignalP"/>
    </source>
</evidence>
<dbReference type="Pfam" id="PF03170">
    <property type="entry name" value="BcsB"/>
    <property type="match status" value="1"/>
</dbReference>
<dbReference type="EMBL" id="MPPL01000001">
    <property type="protein sequence ID" value="OKS88261.1"/>
    <property type="molecule type" value="Genomic_DNA"/>
</dbReference>
<feature type="transmembrane region" description="Helical" evidence="6">
    <location>
        <begin position="665"/>
        <end position="684"/>
    </location>
</feature>
<keyword evidence="9" id="KW-1185">Reference proteome</keyword>
<keyword evidence="5 6" id="KW-0472">Membrane</keyword>
<evidence type="ECO:0000256" key="1">
    <source>
        <dbReference type="ARBA" id="ARBA00004162"/>
    </source>
</evidence>
<dbReference type="PANTHER" id="PTHR39083:SF1">
    <property type="entry name" value="CYCLIC DI-GMP-BINDING PROTEIN"/>
    <property type="match status" value="1"/>
</dbReference>
<evidence type="ECO:0000256" key="6">
    <source>
        <dbReference type="SAM" id="Phobius"/>
    </source>
</evidence>
<dbReference type="PANTHER" id="PTHR39083">
    <property type="entry name" value="CYCLIC DI-GMP-BINDING PROTEIN"/>
    <property type="match status" value="1"/>
</dbReference>
<protein>
    <recommendedName>
        <fullName evidence="10">Cellulose synthase regulatory subunit</fullName>
    </recommendedName>
</protein>
<keyword evidence="7" id="KW-0732">Signal</keyword>
<dbReference type="InterPro" id="IPR018513">
    <property type="entry name" value="Cell_synthase_bac"/>
</dbReference>
<evidence type="ECO:0008006" key="10">
    <source>
        <dbReference type="Google" id="ProtNLM"/>
    </source>
</evidence>
<keyword evidence="3 6" id="KW-0812">Transmembrane</keyword>
<feature type="signal peptide" evidence="7">
    <location>
        <begin position="1"/>
        <end position="20"/>
    </location>
</feature>
<dbReference type="STRING" id="1302689.RG47T_3726"/>
<accession>A0A1Q6A2P5</accession>
<comment type="subcellular location">
    <subcellularLocation>
        <location evidence="1">Cell membrane</location>
        <topology evidence="1">Single-pass membrane protein</topology>
    </subcellularLocation>
</comment>
<reference evidence="8" key="1">
    <citation type="submission" date="2016-11" db="EMBL/GenBank/DDBJ databases">
        <title>Whole Genome Sequencing of Mucilaginibacter polytrichastri RG4-7(T) isolated from the moss sample.</title>
        <authorList>
            <person name="Li Y."/>
        </authorList>
    </citation>
    <scope>NUCLEOTIDE SEQUENCE [LARGE SCALE GENOMIC DNA]</scope>
    <source>
        <strain evidence="8">RG4-7</strain>
    </source>
</reference>
<evidence type="ECO:0000256" key="5">
    <source>
        <dbReference type="ARBA" id="ARBA00023136"/>
    </source>
</evidence>
<evidence type="ECO:0000313" key="9">
    <source>
        <dbReference type="Proteomes" id="UP000186720"/>
    </source>
</evidence>
<dbReference type="Proteomes" id="UP000186720">
    <property type="component" value="Unassembled WGS sequence"/>
</dbReference>
<proteinExistence type="predicted"/>
<dbReference type="GO" id="GO:0005886">
    <property type="term" value="C:plasma membrane"/>
    <property type="evidence" value="ECO:0007669"/>
    <property type="project" value="UniProtKB-SubCell"/>
</dbReference>
<dbReference type="RefSeq" id="WP_074490857.1">
    <property type="nucleotide sequence ID" value="NZ_FPAM01000032.1"/>
</dbReference>
<name>A0A1Q6A2P5_9SPHI</name>
<dbReference type="OrthoDB" id="9766924at2"/>
<keyword evidence="4 6" id="KW-1133">Transmembrane helix</keyword>
<dbReference type="AlphaFoldDB" id="A0A1Q6A2P5"/>
<evidence type="ECO:0000313" key="8">
    <source>
        <dbReference type="EMBL" id="OKS88261.1"/>
    </source>
</evidence>
<feature type="chain" id="PRO_5010264980" description="Cellulose synthase regulatory subunit" evidence="7">
    <location>
        <begin position="21"/>
        <end position="697"/>
    </location>
</feature>
<evidence type="ECO:0000256" key="2">
    <source>
        <dbReference type="ARBA" id="ARBA00022475"/>
    </source>
</evidence>
<comment type="caution">
    <text evidence="8">The sequence shown here is derived from an EMBL/GenBank/DDBJ whole genome shotgun (WGS) entry which is preliminary data.</text>
</comment>
<organism evidence="8 9">
    <name type="scientific">Mucilaginibacter polytrichastri</name>
    <dbReference type="NCBI Taxonomy" id="1302689"/>
    <lineage>
        <taxon>Bacteria</taxon>
        <taxon>Pseudomonadati</taxon>
        <taxon>Bacteroidota</taxon>
        <taxon>Sphingobacteriia</taxon>
        <taxon>Sphingobacteriales</taxon>
        <taxon>Sphingobacteriaceae</taxon>
        <taxon>Mucilaginibacter</taxon>
    </lineage>
</organism>